<evidence type="ECO:0000259" key="3">
    <source>
        <dbReference type="PROSITE" id="PS50111"/>
    </source>
</evidence>
<evidence type="ECO:0000313" key="4">
    <source>
        <dbReference type="EMBL" id="NFV82211.1"/>
    </source>
</evidence>
<proteinExistence type="predicted"/>
<dbReference type="InterPro" id="IPR018771">
    <property type="entry name" value="PocR_dom"/>
</dbReference>
<evidence type="ECO:0000313" key="5">
    <source>
        <dbReference type="Proteomes" id="UP000480684"/>
    </source>
</evidence>
<dbReference type="PANTHER" id="PTHR32089:SF112">
    <property type="entry name" value="LYSOZYME-LIKE PROTEIN-RELATED"/>
    <property type="match status" value="1"/>
</dbReference>
<dbReference type="GO" id="GO:0007165">
    <property type="term" value="P:signal transduction"/>
    <property type="evidence" value="ECO:0007669"/>
    <property type="project" value="UniProtKB-KW"/>
</dbReference>
<dbReference type="Pfam" id="PF10114">
    <property type="entry name" value="PocR"/>
    <property type="match status" value="1"/>
</dbReference>
<reference evidence="4 5" key="1">
    <citation type="submission" date="2020-02" db="EMBL/GenBank/DDBJ databases">
        <authorList>
            <person name="Dziuba M."/>
            <person name="Kuznetsov B."/>
            <person name="Mardanov A."/>
            <person name="Ravin N."/>
            <person name="Grouzdev D."/>
        </authorList>
    </citation>
    <scope>NUCLEOTIDE SEQUENCE [LARGE SCALE GENOMIC DNA]</scope>
    <source>
        <strain evidence="4 5">SpK</strain>
    </source>
</reference>
<dbReference type="InterPro" id="IPR004089">
    <property type="entry name" value="MCPsignal_dom"/>
</dbReference>
<accession>A0A7C9V2D7</accession>
<dbReference type="Pfam" id="PF00015">
    <property type="entry name" value="MCPsignal"/>
    <property type="match status" value="1"/>
</dbReference>
<dbReference type="Gene3D" id="1.10.287.950">
    <property type="entry name" value="Methyl-accepting chemotaxis protein"/>
    <property type="match status" value="1"/>
</dbReference>
<organism evidence="4 5">
    <name type="scientific">Magnetospirillum aberrantis SpK</name>
    <dbReference type="NCBI Taxonomy" id="908842"/>
    <lineage>
        <taxon>Bacteria</taxon>
        <taxon>Pseudomonadati</taxon>
        <taxon>Pseudomonadota</taxon>
        <taxon>Alphaproteobacteria</taxon>
        <taxon>Rhodospirillales</taxon>
        <taxon>Rhodospirillaceae</taxon>
        <taxon>Magnetospirillum</taxon>
    </lineage>
</organism>
<keyword evidence="1 2" id="KW-0807">Transducer</keyword>
<dbReference type="PANTHER" id="PTHR32089">
    <property type="entry name" value="METHYL-ACCEPTING CHEMOTAXIS PROTEIN MCPB"/>
    <property type="match status" value="1"/>
</dbReference>
<dbReference type="SUPFAM" id="SSF58104">
    <property type="entry name" value="Methyl-accepting chemotaxis protein (MCP) signaling domain"/>
    <property type="match status" value="1"/>
</dbReference>
<feature type="domain" description="Methyl-accepting transducer" evidence="3">
    <location>
        <begin position="147"/>
        <end position="338"/>
    </location>
</feature>
<dbReference type="Proteomes" id="UP000480684">
    <property type="component" value="Unassembled WGS sequence"/>
</dbReference>
<dbReference type="RefSeq" id="WP_163683032.1">
    <property type="nucleotide sequence ID" value="NZ_JAAIYP010000047.1"/>
</dbReference>
<protein>
    <submittedName>
        <fullName evidence="4">Chemotaxis protein</fullName>
    </submittedName>
</protein>
<keyword evidence="5" id="KW-1185">Reference proteome</keyword>
<evidence type="ECO:0000256" key="1">
    <source>
        <dbReference type="ARBA" id="ARBA00023224"/>
    </source>
</evidence>
<dbReference type="AlphaFoldDB" id="A0A7C9V2D7"/>
<comment type="caution">
    <text evidence="4">The sequence shown here is derived from an EMBL/GenBank/DDBJ whole genome shotgun (WGS) entry which is preliminary data.</text>
</comment>
<sequence>MSICLTDIMEREFWQDFQDSFSKTTGMAVLTVDNQQPVTEGSNFTEFCMELTRKSPEGARRCTACDLQGGKKSRETGKPYVYECHAGLVDMAAPIVVDNEQIGSVLAGQVLPNPPDEAKFRAYAVELGIDPDAYVAAVKKVPYASREKIEAAADLLFLISMKIGQVWHQRSLIERMSSAIREDLSRIRDALSKIERESSSVTQAQQELNESILDISTTAERIGTVAAGIRIIANQTRMLGLNASIEAARAGQLGLGFGVVAQEVRTLSSHSSQTVDEINVFTASIKDNIAAISAAVNVSLKASEHETSFIDQLVSSCDDIARRSEEITRFAASMSRTK</sequence>
<dbReference type="PROSITE" id="PS50111">
    <property type="entry name" value="CHEMOTAXIS_TRANSDUC_2"/>
    <property type="match status" value="1"/>
</dbReference>
<name>A0A7C9V2D7_9PROT</name>
<dbReference type="EMBL" id="JAAIYP010000047">
    <property type="protein sequence ID" value="NFV82211.1"/>
    <property type="molecule type" value="Genomic_DNA"/>
</dbReference>
<evidence type="ECO:0000256" key="2">
    <source>
        <dbReference type="PROSITE-ProRule" id="PRU00284"/>
    </source>
</evidence>
<dbReference type="GO" id="GO:0016020">
    <property type="term" value="C:membrane"/>
    <property type="evidence" value="ECO:0007669"/>
    <property type="project" value="InterPro"/>
</dbReference>
<dbReference type="SMART" id="SM00283">
    <property type="entry name" value="MA"/>
    <property type="match status" value="1"/>
</dbReference>
<gene>
    <name evidence="4" type="ORF">G4223_19045</name>
</gene>